<dbReference type="PANTHER" id="PTHR30005:SF0">
    <property type="entry name" value="RETROGRADE REGULATION PROTEIN 2"/>
    <property type="match status" value="1"/>
</dbReference>
<dbReference type="eggNOG" id="COG0248">
    <property type="taxonomic scope" value="Bacteria"/>
</dbReference>
<dbReference type="KEGG" id="dpt:Deipr_0037"/>
<dbReference type="Gene3D" id="3.30.420.150">
    <property type="entry name" value="Exopolyphosphatase. Domain 2"/>
    <property type="match status" value="1"/>
</dbReference>
<dbReference type="SUPFAM" id="SSF53067">
    <property type="entry name" value="Actin-like ATPase domain"/>
    <property type="match status" value="2"/>
</dbReference>
<evidence type="ECO:0000259" key="2">
    <source>
        <dbReference type="Pfam" id="PF02541"/>
    </source>
</evidence>
<evidence type="ECO:0000313" key="4">
    <source>
        <dbReference type="EMBL" id="ADY25216.1"/>
    </source>
</evidence>
<proteinExistence type="predicted"/>
<dbReference type="EMBL" id="CP002536">
    <property type="protein sequence ID" value="ADY25216.1"/>
    <property type="molecule type" value="Genomic_DNA"/>
</dbReference>
<dbReference type="Proteomes" id="UP000007718">
    <property type="component" value="Chromosome"/>
</dbReference>
<dbReference type="SUPFAM" id="SSF109604">
    <property type="entry name" value="HD-domain/PDEase-like"/>
    <property type="match status" value="1"/>
</dbReference>
<dbReference type="EC" id="3.6.1.40" evidence="4"/>
<dbReference type="InterPro" id="IPR043129">
    <property type="entry name" value="ATPase_NBD"/>
</dbReference>
<dbReference type="OrthoDB" id="9807195at2"/>
<dbReference type="InterPro" id="IPR030673">
    <property type="entry name" value="PyroPPase_GppA_Ppx"/>
</dbReference>
<dbReference type="RefSeq" id="WP_013613825.1">
    <property type="nucleotide sequence ID" value="NC_015161.1"/>
</dbReference>
<dbReference type="Pfam" id="PF02541">
    <property type="entry name" value="Ppx-GppA"/>
    <property type="match status" value="1"/>
</dbReference>
<protein>
    <submittedName>
        <fullName evidence="4">Ppx/GppA phosphatase</fullName>
        <ecNumber evidence="4">3.6.1.40</ecNumber>
    </submittedName>
</protein>
<dbReference type="InterPro" id="IPR003695">
    <property type="entry name" value="Ppx_GppA_N"/>
</dbReference>
<name>F0RIV7_DEIPM</name>
<feature type="domain" description="Ppx/GppA phosphatase N-terminal" evidence="2">
    <location>
        <begin position="16"/>
        <end position="304"/>
    </location>
</feature>
<dbReference type="InterPro" id="IPR048950">
    <property type="entry name" value="Ppx_GppA_C"/>
</dbReference>
<dbReference type="CDD" id="cd00077">
    <property type="entry name" value="HDc"/>
    <property type="match status" value="1"/>
</dbReference>
<dbReference type="Gene3D" id="1.10.3210.10">
    <property type="entry name" value="Hypothetical protein af1432"/>
    <property type="match status" value="1"/>
</dbReference>
<dbReference type="Gene3D" id="3.30.420.40">
    <property type="match status" value="1"/>
</dbReference>
<dbReference type="HOGENOM" id="CLU_025908_4_2_0"/>
<reference evidence="4 5" key="2">
    <citation type="journal article" date="2012" name="Stand. Genomic Sci.">
        <title>Complete genome sequence of the orange-red pigmented, radioresistant Deinococcus proteolyticus type strain (MRP(T)).</title>
        <authorList>
            <person name="Copeland A."/>
            <person name="Zeytun A."/>
            <person name="Yassawong M."/>
            <person name="Nolan M."/>
            <person name="Lucas S."/>
            <person name="Hammon N."/>
            <person name="Deshpande S."/>
            <person name="Cheng J.F."/>
            <person name="Han C."/>
            <person name="Tapia R."/>
            <person name="Goodwin L.A."/>
            <person name="Pitluck S."/>
            <person name="Mavromatis K."/>
            <person name="Liolios K."/>
            <person name="Pagani I."/>
            <person name="Ivanova N."/>
            <person name="Mikhailova N."/>
            <person name="Pati A."/>
            <person name="Chen A."/>
            <person name="Palaniappan K."/>
            <person name="Land M."/>
            <person name="Hauser L."/>
            <person name="Jeffries C.D."/>
            <person name="Brambilla E.M."/>
            <person name="Rohde M."/>
            <person name="Sikorski J."/>
            <person name="Pukall R."/>
            <person name="Goker M."/>
            <person name="Detter J.C."/>
            <person name="Woyke T."/>
            <person name="Bristow J."/>
            <person name="Eisen J.A."/>
            <person name="Markowitz V."/>
            <person name="Hugenholtz P."/>
            <person name="Kyrpides N.C."/>
            <person name="Klenk H.P."/>
            <person name="Lapidus A."/>
        </authorList>
    </citation>
    <scope>NUCLEOTIDE SEQUENCE [LARGE SCALE GENOMIC DNA]</scope>
    <source>
        <strain evidence="5">ATCC 35074 / DSM 20540 / JCM 6276 / NBRC 101906 / NCIMB 13154 / VKM Ac-1939 / CCM 2703 / MRP</strain>
    </source>
</reference>
<reference evidence="5" key="1">
    <citation type="submission" date="2011-02" db="EMBL/GenBank/DDBJ databases">
        <title>The complete sequence of chromosome of Deinococcus proteolyticus DSM 20540.</title>
        <authorList>
            <consortium name="US DOE Joint Genome Institute (JGI-PGF)"/>
            <person name="Lucas S."/>
            <person name="Copeland A."/>
            <person name="Lapidus A."/>
            <person name="Bruce D."/>
            <person name="Goodwin L."/>
            <person name="Pitluck S."/>
            <person name="Kyrpides N."/>
            <person name="Mavromatis K."/>
            <person name="Pagani I."/>
            <person name="Ivanova N."/>
            <person name="Ovchinnikova G."/>
            <person name="Zeytun A."/>
            <person name="Detter J.C."/>
            <person name="Han C."/>
            <person name="Land M."/>
            <person name="Hauser L."/>
            <person name="Markowitz V."/>
            <person name="Cheng J.-F."/>
            <person name="Hugenholtz P."/>
            <person name="Woyke T."/>
            <person name="Wu D."/>
            <person name="Pukall R."/>
            <person name="Steenblock K."/>
            <person name="Brambilla E."/>
            <person name="Klenk H.-P."/>
            <person name="Eisen J.A."/>
        </authorList>
    </citation>
    <scope>NUCLEOTIDE SEQUENCE [LARGE SCALE GENOMIC DNA]</scope>
    <source>
        <strain evidence="5">ATCC 35074 / DSM 20540 / JCM 6276 / NBRC 101906 / NCIMB 13154 / VKM Ac-1939 / CCM 2703 / MRP</strain>
    </source>
</reference>
<dbReference type="GO" id="GO:0008894">
    <property type="term" value="F:guanosine-5'-triphosphate,3'-diphosphate diphosphatase activity"/>
    <property type="evidence" value="ECO:0007669"/>
    <property type="project" value="UniProtKB-EC"/>
</dbReference>
<dbReference type="AlphaFoldDB" id="F0RIV7"/>
<evidence type="ECO:0000256" key="1">
    <source>
        <dbReference type="ARBA" id="ARBA00022801"/>
    </source>
</evidence>
<keyword evidence="1 4" id="KW-0378">Hydrolase</keyword>
<dbReference type="InterPro" id="IPR050273">
    <property type="entry name" value="GppA/Ppx_hydrolase"/>
</dbReference>
<feature type="domain" description="Ppx/GppA phosphatase C-terminal" evidence="3">
    <location>
        <begin position="314"/>
        <end position="470"/>
    </location>
</feature>
<evidence type="ECO:0000259" key="3">
    <source>
        <dbReference type="Pfam" id="PF21447"/>
    </source>
</evidence>
<dbReference type="STRING" id="693977.Deipr_0037"/>
<accession>F0RIV7</accession>
<dbReference type="PANTHER" id="PTHR30005">
    <property type="entry name" value="EXOPOLYPHOSPHATASE"/>
    <property type="match status" value="1"/>
</dbReference>
<dbReference type="PIRSF" id="PIRSF001267">
    <property type="entry name" value="Pyrophosphatase_GppA_Ppx"/>
    <property type="match status" value="1"/>
</dbReference>
<keyword evidence="5" id="KW-1185">Reference proteome</keyword>
<gene>
    <name evidence="4" type="ordered locus">Deipr_0037</name>
</gene>
<sequence length="521" mass="56686">MRVAVADVGTNSTHLLIAEAQGGHYRVLDALKVRTRLGECLDESGNMTPEGEERLRGALLRFRELADALEVPNVRVYATSALREAPNGPEIAERMRQETGVYPVIISGEREGRLTYLGAAHSVEFGDDNLLLDLGGGSLELIRGSAEEVQDVVSLPLGGIRMQDRFLHRDPPGKSEYRALVAYLQGALEPYRGRFGAGPDTQVVLSSGTAEDLALAVAARAGQAPSSVNGLRMTLDELGGLLGDLRRMSEEERARIPAFAKRARIIVAAAAVLHTALSVLGAREVVISEGALREGMVVEELQRHEDYVAGLTARHRGALALAERFRADLPHARQVTALSKELYDQLSGQGQALPEEGRGLLRAAATLHEVGQLVTQSSHHKHSAYLIRHGGLLGFGAREVELVAQIARYHRRSLPKEAHEDWTALNREDQTLVSQMAAILRVADGLDRSYGGHTRIETLERSGKGWCLTACVPNTLDRQGAQEKADLWAREFGPLSFVWLSEEECLDAAEMALELEGGRPA</sequence>
<organism evidence="4 5">
    <name type="scientific">Deinococcus proteolyticus (strain ATCC 35074 / DSM 20540 / JCM 6276 / NBRC 101906 / NCIMB 13154 / VKM Ac-1939 / CCM 2703 / MRP)</name>
    <dbReference type="NCBI Taxonomy" id="693977"/>
    <lineage>
        <taxon>Bacteria</taxon>
        <taxon>Thermotogati</taxon>
        <taxon>Deinococcota</taxon>
        <taxon>Deinococci</taxon>
        <taxon>Deinococcales</taxon>
        <taxon>Deinococcaceae</taxon>
        <taxon>Deinococcus</taxon>
    </lineage>
</organism>
<dbReference type="Pfam" id="PF21447">
    <property type="entry name" value="Ppx-GppA_III"/>
    <property type="match status" value="1"/>
</dbReference>
<dbReference type="InterPro" id="IPR003607">
    <property type="entry name" value="HD/PDEase_dom"/>
</dbReference>
<evidence type="ECO:0000313" key="5">
    <source>
        <dbReference type="Proteomes" id="UP000007718"/>
    </source>
</evidence>